<keyword evidence="3" id="KW-1185">Reference proteome</keyword>
<dbReference type="Proteomes" id="UP000314294">
    <property type="component" value="Unassembled WGS sequence"/>
</dbReference>
<gene>
    <name evidence="2" type="ORF">EYF80_020699</name>
</gene>
<protein>
    <submittedName>
        <fullName evidence="2">Uncharacterized protein</fullName>
    </submittedName>
</protein>
<reference evidence="2 3" key="1">
    <citation type="submission" date="2019-03" db="EMBL/GenBank/DDBJ databases">
        <title>First draft genome of Liparis tanakae, snailfish: a comprehensive survey of snailfish specific genes.</title>
        <authorList>
            <person name="Kim W."/>
            <person name="Song I."/>
            <person name="Jeong J.-H."/>
            <person name="Kim D."/>
            <person name="Kim S."/>
            <person name="Ryu S."/>
            <person name="Song J.Y."/>
            <person name="Lee S.K."/>
        </authorList>
    </citation>
    <scope>NUCLEOTIDE SEQUENCE [LARGE SCALE GENOMIC DNA]</scope>
    <source>
        <tissue evidence="2">Muscle</tissue>
    </source>
</reference>
<dbReference type="EMBL" id="SRLO01000180">
    <property type="protein sequence ID" value="TNN69116.1"/>
    <property type="molecule type" value="Genomic_DNA"/>
</dbReference>
<name>A0A4Z2HTD4_9TELE</name>
<evidence type="ECO:0000256" key="1">
    <source>
        <dbReference type="SAM" id="MobiDB-lite"/>
    </source>
</evidence>
<comment type="caution">
    <text evidence="2">The sequence shown here is derived from an EMBL/GenBank/DDBJ whole genome shotgun (WGS) entry which is preliminary data.</text>
</comment>
<dbReference type="AlphaFoldDB" id="A0A4Z2HTD4"/>
<evidence type="ECO:0000313" key="2">
    <source>
        <dbReference type="EMBL" id="TNN69116.1"/>
    </source>
</evidence>
<sequence>MKKEMPPACAELRGVGDVQRGGDAPDSTKTRYSELLRGSGQRFPLSNPPSGIFPRREAAPYVPHGTECAVHISVSECL</sequence>
<organism evidence="2 3">
    <name type="scientific">Liparis tanakae</name>
    <name type="common">Tanaka's snailfish</name>
    <dbReference type="NCBI Taxonomy" id="230148"/>
    <lineage>
        <taxon>Eukaryota</taxon>
        <taxon>Metazoa</taxon>
        <taxon>Chordata</taxon>
        <taxon>Craniata</taxon>
        <taxon>Vertebrata</taxon>
        <taxon>Euteleostomi</taxon>
        <taxon>Actinopterygii</taxon>
        <taxon>Neopterygii</taxon>
        <taxon>Teleostei</taxon>
        <taxon>Neoteleostei</taxon>
        <taxon>Acanthomorphata</taxon>
        <taxon>Eupercaria</taxon>
        <taxon>Perciformes</taxon>
        <taxon>Cottioidei</taxon>
        <taxon>Cottales</taxon>
        <taxon>Liparidae</taxon>
        <taxon>Liparis</taxon>
    </lineage>
</organism>
<evidence type="ECO:0000313" key="3">
    <source>
        <dbReference type="Proteomes" id="UP000314294"/>
    </source>
</evidence>
<proteinExistence type="predicted"/>
<accession>A0A4Z2HTD4</accession>
<feature type="region of interest" description="Disordered" evidence="1">
    <location>
        <begin position="1"/>
        <end position="30"/>
    </location>
</feature>